<dbReference type="Proteomes" id="UP000605086">
    <property type="component" value="Unassembled WGS sequence"/>
</dbReference>
<feature type="transmembrane region" description="Helical" evidence="1">
    <location>
        <begin position="329"/>
        <end position="348"/>
    </location>
</feature>
<keyword evidence="1" id="KW-0812">Transmembrane</keyword>
<name>A0ABX2KIN7_9PROT</name>
<protein>
    <recommendedName>
        <fullName evidence="4">Glycosyltransferase RgtA/B/C/D-like domain-containing protein</fullName>
    </recommendedName>
</protein>
<evidence type="ECO:0000313" key="2">
    <source>
        <dbReference type="EMBL" id="NUB02601.1"/>
    </source>
</evidence>
<dbReference type="RefSeq" id="WP_174473575.1">
    <property type="nucleotide sequence ID" value="NZ_JAGINN010000018.1"/>
</dbReference>
<comment type="caution">
    <text evidence="2">The sequence shown here is derived from an EMBL/GenBank/DDBJ whole genome shotgun (WGS) entry which is preliminary data.</text>
</comment>
<accession>A0ABX2KIN7</accession>
<proteinExistence type="predicted"/>
<feature type="transmembrane region" description="Helical" evidence="1">
    <location>
        <begin position="240"/>
        <end position="265"/>
    </location>
</feature>
<feature type="transmembrane region" description="Helical" evidence="1">
    <location>
        <begin position="115"/>
        <end position="135"/>
    </location>
</feature>
<evidence type="ECO:0000256" key="1">
    <source>
        <dbReference type="SAM" id="Phobius"/>
    </source>
</evidence>
<reference evidence="2 3" key="1">
    <citation type="submission" date="2019-10" db="EMBL/GenBank/DDBJ databases">
        <title>Genome sequence of Azospirillum melinis.</title>
        <authorList>
            <person name="Ambrosini A."/>
            <person name="Sant'Anna F.H."/>
            <person name="Cassan F.D."/>
            <person name="Souza E.M."/>
            <person name="Passaglia L.M.P."/>
        </authorList>
    </citation>
    <scope>NUCLEOTIDE SEQUENCE [LARGE SCALE GENOMIC DNA]</scope>
    <source>
        <strain evidence="2 3">TMCY0552</strain>
    </source>
</reference>
<keyword evidence="1" id="KW-1133">Transmembrane helix</keyword>
<feature type="transmembrane region" description="Helical" evidence="1">
    <location>
        <begin position="32"/>
        <end position="53"/>
    </location>
</feature>
<evidence type="ECO:0008006" key="4">
    <source>
        <dbReference type="Google" id="ProtNLM"/>
    </source>
</evidence>
<sequence>MVHSRDTALDLGSDTFGPDALGEAPSKSRETILFAGAVSLLVLALWSIPLLSFGDGGVHVAMAHLLTVLAAGTADPILSQYFMLNLHSEPNWFIYPILAALLQVFDPYTAEKILLTCYVIGLPYAFRYAVTAVNPRNAPLSWYALPFVFSWPLNLGLYNFIFSLVWLFVALGYALRHWEAMTPRRTLALTLLGLVTYFSHLTAAIVLCLSLGGFGMWVLWSGRRPGPSGLRMSGKLEANRLWAPFAAFAAAMLPIVALTLLFVLRNTGQKVEFGPDLWYRTKMLVYGNVILSHTRWEGAFAMPVALLPFVTAVLIVLRRRRGRMAVQNGALNGMLAGALLVLLFSYAIPNSTSGGGLAVQRIQIFPYLLLMLWLAAATDWRALRRTTVAIAGTATAGLLVINMVHNHLNSRYLAEFDSTAPQLEPGRTMLLLDFTGWKASPDGLRDSFRLNFVGHPQSRFVASRPLVDLNIYQASTPNFPVRYRPDADPYIHLRGNGANPETPPTDEFLMAGTRSAIRVDYVLVWGLTPQRAAMDGARLTLDQLDAGYELAGVSEHGWMRIYRRRD</sequence>
<gene>
    <name evidence="2" type="ORF">GBZ48_25485</name>
</gene>
<dbReference type="EMBL" id="WHOS01000043">
    <property type="protein sequence ID" value="NUB02601.1"/>
    <property type="molecule type" value="Genomic_DNA"/>
</dbReference>
<keyword evidence="3" id="KW-1185">Reference proteome</keyword>
<feature type="transmembrane region" description="Helical" evidence="1">
    <location>
        <begin position="187"/>
        <end position="220"/>
    </location>
</feature>
<feature type="transmembrane region" description="Helical" evidence="1">
    <location>
        <begin position="155"/>
        <end position="175"/>
    </location>
</feature>
<evidence type="ECO:0000313" key="3">
    <source>
        <dbReference type="Proteomes" id="UP000605086"/>
    </source>
</evidence>
<feature type="transmembrane region" description="Helical" evidence="1">
    <location>
        <begin position="354"/>
        <end position="375"/>
    </location>
</feature>
<feature type="transmembrane region" description="Helical" evidence="1">
    <location>
        <begin position="65"/>
        <end position="84"/>
    </location>
</feature>
<keyword evidence="1" id="KW-0472">Membrane</keyword>
<feature type="transmembrane region" description="Helical" evidence="1">
    <location>
        <begin position="300"/>
        <end position="317"/>
    </location>
</feature>
<organism evidence="2 3">
    <name type="scientific">Azospirillum melinis</name>
    <dbReference type="NCBI Taxonomy" id="328839"/>
    <lineage>
        <taxon>Bacteria</taxon>
        <taxon>Pseudomonadati</taxon>
        <taxon>Pseudomonadota</taxon>
        <taxon>Alphaproteobacteria</taxon>
        <taxon>Rhodospirillales</taxon>
        <taxon>Azospirillaceae</taxon>
        <taxon>Azospirillum</taxon>
    </lineage>
</organism>